<dbReference type="InterPro" id="IPR000522">
    <property type="entry name" value="ABC_transptr_permease_BtuC"/>
</dbReference>
<dbReference type="RefSeq" id="WP_009035451.1">
    <property type="nucleotide sequence ID" value="NZ_ALWO02000054.1"/>
</dbReference>
<gene>
    <name evidence="9" type="ORF">A33Q_4610</name>
</gene>
<keyword evidence="10" id="KW-1185">Reference proteome</keyword>
<evidence type="ECO:0000256" key="5">
    <source>
        <dbReference type="ARBA" id="ARBA00022692"/>
    </source>
</evidence>
<dbReference type="AlphaFoldDB" id="S2CWL3"/>
<feature type="transmembrane region" description="Helical" evidence="8">
    <location>
        <begin position="100"/>
        <end position="118"/>
    </location>
</feature>
<sequence length="337" mass="36404">MKNTAANFLIYGIPIPLICYSLSVGPGSTVVTWEMFGEWIRLRLGMMEVGEVSSEVALGKNILERIRLPRVLLTFLIGSALAVSGSALQSVFRNPLVDPYVLGISSGSAFGAALAIAFPLVQINISAFIFGLASVLLTYIFSFSGKNSSIIGVILSGMIVSGIFTACLTIVQYMSDPYQLQAIVQWTMGNLHHASWGKIGHAITPIAIGITGIFIMRWRLNLLALGDVEAKAVGVNPQKDKIILVSLATLITSASVAAAGIISLYGLFVPHLTRMLVGPDNVRSIPANIFFGGSFLLLIDNFSRSLMEFEIPIGIFTMLLGAPFFLFLMKKNKINWV</sequence>
<dbReference type="PANTHER" id="PTHR30472:SF70">
    <property type="entry name" value="MOLYBDATE IMPORT SYSTEM PERMEASE PROTEIN MOLB"/>
    <property type="match status" value="1"/>
</dbReference>
<dbReference type="GO" id="GO:0033214">
    <property type="term" value="P:siderophore-iron import into cell"/>
    <property type="evidence" value="ECO:0007669"/>
    <property type="project" value="TreeGrafter"/>
</dbReference>
<comment type="subcellular location">
    <subcellularLocation>
        <location evidence="1">Cell membrane</location>
        <topology evidence="1">Multi-pass membrane protein</topology>
    </subcellularLocation>
</comment>
<comment type="caution">
    <text evidence="9">The sequence shown here is derived from an EMBL/GenBank/DDBJ whole genome shotgun (WGS) entry which is preliminary data.</text>
</comment>
<dbReference type="Pfam" id="PF01032">
    <property type="entry name" value="FecCD"/>
    <property type="match status" value="1"/>
</dbReference>
<dbReference type="OrthoDB" id="9811721at2"/>
<dbReference type="PANTHER" id="PTHR30472">
    <property type="entry name" value="FERRIC ENTEROBACTIN TRANSPORT SYSTEM PERMEASE PROTEIN"/>
    <property type="match status" value="1"/>
</dbReference>
<keyword evidence="6 8" id="KW-1133">Transmembrane helix</keyword>
<evidence type="ECO:0000256" key="2">
    <source>
        <dbReference type="ARBA" id="ARBA00007935"/>
    </source>
</evidence>
<reference evidence="9 10" key="1">
    <citation type="journal article" date="2013" name="Genome Announc.">
        <title>Draft Genome Sequence of Indibacter alkaliphilus Strain LW1T, Isolated from Lonar Lake, a Haloalkaline Lake in the Buldana District of Maharashtra, India.</title>
        <authorList>
            <person name="Singh A."/>
            <person name="Kumar Jangir P."/>
            <person name="Sharma R."/>
            <person name="Singh A."/>
            <person name="Kumar Pinnaka A."/>
            <person name="Shivaji S."/>
        </authorList>
    </citation>
    <scope>NUCLEOTIDE SEQUENCE [LARGE SCALE GENOMIC DNA]</scope>
    <source>
        <strain evidence="10">CCUG 57479 / KCTC 22604 / LW1</strain>
    </source>
</reference>
<accession>S2CWL3</accession>
<name>S2CWL3_INDAL</name>
<comment type="similarity">
    <text evidence="2">Belongs to the binding-protein-dependent transport system permease family. FecCD subfamily.</text>
</comment>
<organism evidence="9 10">
    <name type="scientific">Indibacter alkaliphilus (strain CCUG 57479 / KCTC 22604 / LW1)</name>
    <dbReference type="NCBI Taxonomy" id="1189612"/>
    <lineage>
        <taxon>Bacteria</taxon>
        <taxon>Pseudomonadati</taxon>
        <taxon>Bacteroidota</taxon>
        <taxon>Cytophagia</taxon>
        <taxon>Cytophagales</taxon>
        <taxon>Cyclobacteriaceae</taxon>
    </lineage>
</organism>
<feature type="transmembrane region" description="Helical" evidence="8">
    <location>
        <begin position="125"/>
        <end position="144"/>
    </location>
</feature>
<feature type="transmembrane region" description="Helical" evidence="8">
    <location>
        <begin position="71"/>
        <end position="88"/>
    </location>
</feature>
<evidence type="ECO:0000256" key="4">
    <source>
        <dbReference type="ARBA" id="ARBA00022475"/>
    </source>
</evidence>
<dbReference type="eggNOG" id="COG0609">
    <property type="taxonomic scope" value="Bacteria"/>
</dbReference>
<protein>
    <submittedName>
        <fullName evidence="9">Vitamin B12 ABC transporter, permease component BtuC</fullName>
    </submittedName>
</protein>
<keyword evidence="5 8" id="KW-0812">Transmembrane</keyword>
<dbReference type="EMBL" id="ALWO02000054">
    <property type="protein sequence ID" value="EOZ91542.1"/>
    <property type="molecule type" value="Genomic_DNA"/>
</dbReference>
<keyword evidence="4" id="KW-1003">Cell membrane</keyword>
<proteinExistence type="inferred from homology"/>
<dbReference type="Proteomes" id="UP000006073">
    <property type="component" value="Unassembled WGS sequence"/>
</dbReference>
<dbReference type="STRING" id="1189612.A33Q_4610"/>
<feature type="transmembrane region" description="Helical" evidence="8">
    <location>
        <begin position="195"/>
        <end position="216"/>
    </location>
</feature>
<evidence type="ECO:0000256" key="7">
    <source>
        <dbReference type="ARBA" id="ARBA00023136"/>
    </source>
</evidence>
<keyword evidence="3" id="KW-0813">Transport</keyword>
<dbReference type="SUPFAM" id="SSF81345">
    <property type="entry name" value="ABC transporter involved in vitamin B12 uptake, BtuC"/>
    <property type="match status" value="1"/>
</dbReference>
<dbReference type="CDD" id="cd06550">
    <property type="entry name" value="TM_ABC_iron-siderophores_like"/>
    <property type="match status" value="1"/>
</dbReference>
<dbReference type="GO" id="GO:0022857">
    <property type="term" value="F:transmembrane transporter activity"/>
    <property type="evidence" value="ECO:0007669"/>
    <property type="project" value="InterPro"/>
</dbReference>
<evidence type="ECO:0000256" key="3">
    <source>
        <dbReference type="ARBA" id="ARBA00022448"/>
    </source>
</evidence>
<evidence type="ECO:0000313" key="9">
    <source>
        <dbReference type="EMBL" id="EOZ91542.1"/>
    </source>
</evidence>
<evidence type="ECO:0000256" key="6">
    <source>
        <dbReference type="ARBA" id="ARBA00022989"/>
    </source>
</evidence>
<feature type="transmembrane region" description="Helical" evidence="8">
    <location>
        <begin position="242"/>
        <end position="269"/>
    </location>
</feature>
<feature type="transmembrane region" description="Helical" evidence="8">
    <location>
        <begin position="150"/>
        <end position="174"/>
    </location>
</feature>
<dbReference type="GO" id="GO:0005886">
    <property type="term" value="C:plasma membrane"/>
    <property type="evidence" value="ECO:0007669"/>
    <property type="project" value="UniProtKB-SubCell"/>
</dbReference>
<evidence type="ECO:0000313" key="10">
    <source>
        <dbReference type="Proteomes" id="UP000006073"/>
    </source>
</evidence>
<dbReference type="InterPro" id="IPR037294">
    <property type="entry name" value="ABC_BtuC-like"/>
</dbReference>
<evidence type="ECO:0000256" key="8">
    <source>
        <dbReference type="SAM" id="Phobius"/>
    </source>
</evidence>
<evidence type="ECO:0000256" key="1">
    <source>
        <dbReference type="ARBA" id="ARBA00004651"/>
    </source>
</evidence>
<keyword evidence="7 8" id="KW-0472">Membrane</keyword>
<dbReference type="Gene3D" id="1.10.3470.10">
    <property type="entry name" value="ABC transporter involved in vitamin B12 uptake, BtuC"/>
    <property type="match status" value="1"/>
</dbReference>
<feature type="transmembrane region" description="Helical" evidence="8">
    <location>
        <begin position="311"/>
        <end position="329"/>
    </location>
</feature>